<evidence type="ECO:0000256" key="1">
    <source>
        <dbReference type="ARBA" id="ARBA00005254"/>
    </source>
</evidence>
<dbReference type="eggNOG" id="COG1024">
    <property type="taxonomic scope" value="Bacteria"/>
</dbReference>
<dbReference type="CDD" id="cd06558">
    <property type="entry name" value="crotonase-like"/>
    <property type="match status" value="1"/>
</dbReference>
<organism evidence="2 3">
    <name type="scientific">Streptomyces alboflavus</name>
    <dbReference type="NCBI Taxonomy" id="67267"/>
    <lineage>
        <taxon>Bacteria</taxon>
        <taxon>Bacillati</taxon>
        <taxon>Actinomycetota</taxon>
        <taxon>Actinomycetes</taxon>
        <taxon>Kitasatosporales</taxon>
        <taxon>Streptomycetaceae</taxon>
        <taxon>Streptomyces</taxon>
    </lineage>
</organism>
<protein>
    <submittedName>
        <fullName evidence="2">Enoyl-CoA hydratase</fullName>
    </submittedName>
</protein>
<dbReference type="Gene3D" id="3.90.226.10">
    <property type="entry name" value="2-enoyl-CoA Hydratase, Chain A, domain 1"/>
    <property type="match status" value="1"/>
</dbReference>
<dbReference type="InterPro" id="IPR029045">
    <property type="entry name" value="ClpP/crotonase-like_dom_sf"/>
</dbReference>
<keyword evidence="3" id="KW-1185">Reference proteome</keyword>
<dbReference type="Pfam" id="PF00378">
    <property type="entry name" value="ECH_1"/>
    <property type="match status" value="1"/>
</dbReference>
<gene>
    <name evidence="2" type="ORF">SMD44_03685</name>
</gene>
<evidence type="ECO:0000313" key="3">
    <source>
        <dbReference type="Proteomes" id="UP000195880"/>
    </source>
</evidence>
<sequence length="264" mass="28082">MTDQGAAAPRVERDTETGVAVVTLDRPERHNALTPETAAELAWLWRQFRGDDTVRAVVLTGAGDRAFCTGIDRTAEVPQPSSPYSVEDPLLTVGPKANDLWKPVIAAVNGMACGGAFYLVGECEFVVAAEHATFFDPHTTYGMVSAYEAIAMAQRMPFGEVARMSLMGTAERVSARRAYEIGLVSEVVPGEEVVAAAVRAAATIAAFPTEAVQGTVRAVWSAKEAARTQAMAQAQHLVALGNADAARQAELFAARGRGDGFRTR</sequence>
<evidence type="ECO:0000313" key="2">
    <source>
        <dbReference type="EMBL" id="ARX84247.1"/>
    </source>
</evidence>
<dbReference type="GO" id="GO:0003824">
    <property type="term" value="F:catalytic activity"/>
    <property type="evidence" value="ECO:0007669"/>
    <property type="project" value="UniProtKB-ARBA"/>
</dbReference>
<dbReference type="RefSeq" id="WP_237307288.1">
    <property type="nucleotide sequence ID" value="NZ_CP021748.1"/>
</dbReference>
<dbReference type="Proteomes" id="UP000195880">
    <property type="component" value="Chromosome"/>
</dbReference>
<dbReference type="STRING" id="67267.GCA_000716675_04829"/>
<dbReference type="AlphaFoldDB" id="A0A1Z1WCT3"/>
<dbReference type="PANTHER" id="PTHR43802">
    <property type="entry name" value="ENOYL-COA HYDRATASE"/>
    <property type="match status" value="1"/>
</dbReference>
<dbReference type="SUPFAM" id="SSF52096">
    <property type="entry name" value="ClpP/crotonase"/>
    <property type="match status" value="1"/>
</dbReference>
<dbReference type="InterPro" id="IPR001753">
    <property type="entry name" value="Enoyl-CoA_hydra/iso"/>
</dbReference>
<dbReference type="KEGG" id="salf:SMD44_03685"/>
<proteinExistence type="inferred from homology"/>
<name>A0A1Z1WCT3_9ACTN</name>
<dbReference type="PANTHER" id="PTHR43802:SF1">
    <property type="entry name" value="IP11341P-RELATED"/>
    <property type="match status" value="1"/>
</dbReference>
<comment type="similarity">
    <text evidence="1">Belongs to the enoyl-CoA hydratase/isomerase family.</text>
</comment>
<dbReference type="EMBL" id="CP021748">
    <property type="protein sequence ID" value="ARX84247.1"/>
    <property type="molecule type" value="Genomic_DNA"/>
</dbReference>
<accession>A0A1Z1WCT3</accession>
<reference evidence="2 3" key="1">
    <citation type="submission" date="2017-05" db="EMBL/GenBank/DDBJ databases">
        <title>Streptomyces alboflavus Genome sequencing and assembly.</title>
        <authorList>
            <person name="Wang Y."/>
            <person name="Du B."/>
            <person name="Ding Y."/>
            <person name="Liu H."/>
            <person name="Hou Q."/>
            <person name="Liu K."/>
            <person name="Wang C."/>
            <person name="Yao L."/>
        </authorList>
    </citation>
    <scope>NUCLEOTIDE SEQUENCE [LARGE SCALE GENOMIC DNA]</scope>
    <source>
        <strain evidence="2 3">MDJK44</strain>
    </source>
</reference>